<reference evidence="3" key="1">
    <citation type="submission" date="2020-02" db="EMBL/GenBank/DDBJ databases">
        <authorList>
            <person name="Meier V. D."/>
        </authorList>
    </citation>
    <scope>NUCLEOTIDE SEQUENCE</scope>
    <source>
        <strain evidence="3">AVDCRST_MAG77</strain>
    </source>
</reference>
<feature type="domain" description="Activator of Hsp90 ATPase homologue 1/2-like C-terminal" evidence="2">
    <location>
        <begin position="30"/>
        <end position="163"/>
    </location>
</feature>
<dbReference type="EMBL" id="CADCTC010000190">
    <property type="protein sequence ID" value="CAA9275842.1"/>
    <property type="molecule type" value="Genomic_DNA"/>
</dbReference>
<dbReference type="InterPro" id="IPR013538">
    <property type="entry name" value="ASHA1/2-like_C"/>
</dbReference>
<dbReference type="CDD" id="cd07826">
    <property type="entry name" value="SRPBCC_CalC_Aha1-like_9"/>
    <property type="match status" value="1"/>
</dbReference>
<gene>
    <name evidence="3" type="ORF">AVDCRST_MAG77-3434</name>
</gene>
<accession>A0A6J4JCZ7</accession>
<dbReference type="AlphaFoldDB" id="A0A6J4JCZ7"/>
<evidence type="ECO:0000256" key="1">
    <source>
        <dbReference type="ARBA" id="ARBA00006817"/>
    </source>
</evidence>
<dbReference type="SUPFAM" id="SSF55961">
    <property type="entry name" value="Bet v1-like"/>
    <property type="match status" value="1"/>
</dbReference>
<name>A0A6J4JCZ7_9CHLR</name>
<evidence type="ECO:0000259" key="2">
    <source>
        <dbReference type="Pfam" id="PF08327"/>
    </source>
</evidence>
<protein>
    <recommendedName>
        <fullName evidence="2">Activator of Hsp90 ATPase homologue 1/2-like C-terminal domain-containing protein</fullName>
    </recommendedName>
</protein>
<comment type="similarity">
    <text evidence="1">Belongs to the AHA1 family.</text>
</comment>
<evidence type="ECO:0000313" key="3">
    <source>
        <dbReference type="EMBL" id="CAA9275842.1"/>
    </source>
</evidence>
<sequence>MIATVGPIQIAGARVTTPSEREIALTRGFDAPARLVFRTLTEPELVKRWLYGPEGWSFAVCEIDLRVGGAYRYQWRGPDGSAMGLGGVYVEIARPSRIINTQRFDDPFDSGESRVTTVLAEQDGGTTLTMTVRYDSREARDGAIASNMAKGAAASFERLAALLASEVPRGEADEGA</sequence>
<dbReference type="InterPro" id="IPR023393">
    <property type="entry name" value="START-like_dom_sf"/>
</dbReference>
<dbReference type="Gene3D" id="3.30.530.20">
    <property type="match status" value="1"/>
</dbReference>
<proteinExistence type="inferred from homology"/>
<dbReference type="Pfam" id="PF08327">
    <property type="entry name" value="AHSA1"/>
    <property type="match status" value="1"/>
</dbReference>
<organism evidence="3">
    <name type="scientific">uncultured Chloroflexota bacterium</name>
    <dbReference type="NCBI Taxonomy" id="166587"/>
    <lineage>
        <taxon>Bacteria</taxon>
        <taxon>Bacillati</taxon>
        <taxon>Chloroflexota</taxon>
        <taxon>environmental samples</taxon>
    </lineage>
</organism>